<dbReference type="InterPro" id="IPR041601">
    <property type="entry name" value="FRP"/>
</dbReference>
<gene>
    <name evidence="2" type="ORF">IQ235_00685</name>
</gene>
<dbReference type="EMBL" id="JADEXN010000005">
    <property type="protein sequence ID" value="MBE9039310.1"/>
    <property type="molecule type" value="Genomic_DNA"/>
</dbReference>
<dbReference type="GO" id="GO:0042651">
    <property type="term" value="C:thylakoid membrane"/>
    <property type="evidence" value="ECO:0007669"/>
    <property type="project" value="InterPro"/>
</dbReference>
<evidence type="ECO:0000256" key="1">
    <source>
        <dbReference type="SAM" id="Coils"/>
    </source>
</evidence>
<sequence>MMQDIEANWSPVEQKTAREAFEKAYQREISALLEQVRATTNEMAELDELWTLHDFLSAKRHEIDGKYDYNYQVLLFVFANLIKDGWLHLEELQNLEQEKLAKIAALTRM</sequence>
<dbReference type="Pfam" id="PF18032">
    <property type="entry name" value="FRP"/>
    <property type="match status" value="1"/>
</dbReference>
<reference evidence="2" key="1">
    <citation type="submission" date="2020-10" db="EMBL/GenBank/DDBJ databases">
        <authorList>
            <person name="Castelo-Branco R."/>
            <person name="Eusebio N."/>
            <person name="Adriana R."/>
            <person name="Vieira A."/>
            <person name="Brugerolle De Fraissinette N."/>
            <person name="Rezende De Castro R."/>
            <person name="Schneider M.P."/>
            <person name="Vasconcelos V."/>
            <person name="Leao P.N."/>
        </authorList>
    </citation>
    <scope>NUCLEOTIDE SEQUENCE</scope>
    <source>
        <strain evidence="2">LEGE 11467</strain>
    </source>
</reference>
<dbReference type="InterPro" id="IPR053747">
    <property type="entry name" value="Fluoresc_Recovery_Reg"/>
</dbReference>
<proteinExistence type="predicted"/>
<keyword evidence="3" id="KW-1185">Reference proteome</keyword>
<name>A0A928Z6C0_9CYAN</name>
<keyword evidence="1" id="KW-0175">Coiled coil</keyword>
<dbReference type="Gene3D" id="6.10.140.1840">
    <property type="match status" value="1"/>
</dbReference>
<organism evidence="2 3">
    <name type="scientific">Zarconia navalis LEGE 11467</name>
    <dbReference type="NCBI Taxonomy" id="1828826"/>
    <lineage>
        <taxon>Bacteria</taxon>
        <taxon>Bacillati</taxon>
        <taxon>Cyanobacteriota</taxon>
        <taxon>Cyanophyceae</taxon>
        <taxon>Oscillatoriophycideae</taxon>
        <taxon>Oscillatoriales</taxon>
        <taxon>Oscillatoriales incertae sedis</taxon>
        <taxon>Zarconia</taxon>
        <taxon>Zarconia navalis</taxon>
    </lineage>
</organism>
<accession>A0A928Z6C0</accession>
<comment type="caution">
    <text evidence="2">The sequence shown here is derived from an EMBL/GenBank/DDBJ whole genome shotgun (WGS) entry which is preliminary data.</text>
</comment>
<dbReference type="Proteomes" id="UP000621799">
    <property type="component" value="Unassembled WGS sequence"/>
</dbReference>
<feature type="coiled-coil region" evidence="1">
    <location>
        <begin position="22"/>
        <end position="49"/>
    </location>
</feature>
<evidence type="ECO:0000313" key="3">
    <source>
        <dbReference type="Proteomes" id="UP000621799"/>
    </source>
</evidence>
<dbReference type="AlphaFoldDB" id="A0A928Z6C0"/>
<evidence type="ECO:0008006" key="4">
    <source>
        <dbReference type="Google" id="ProtNLM"/>
    </source>
</evidence>
<protein>
    <recommendedName>
        <fullName evidence="4">Fluorescence recovery protein</fullName>
    </recommendedName>
</protein>
<evidence type="ECO:0000313" key="2">
    <source>
        <dbReference type="EMBL" id="MBE9039310.1"/>
    </source>
</evidence>